<organism evidence="1">
    <name type="scientific">Moumouvirus sp. 'Monve'</name>
    <dbReference type="NCBI Taxonomy" id="1128131"/>
    <lineage>
        <taxon>Viruses</taxon>
        <taxon>Varidnaviria</taxon>
        <taxon>Bamfordvirae</taxon>
        <taxon>Nucleocytoviricota</taxon>
        <taxon>Megaviricetes</taxon>
        <taxon>Imitervirales</taxon>
        <taxon>Mimiviridae</taxon>
        <taxon>Megamimivirinae</taxon>
        <taxon>Moumouvirus</taxon>
    </lineage>
</organism>
<proteinExistence type="predicted"/>
<name>H2EDV8_9VIRU</name>
<evidence type="ECO:0000313" key="1">
    <source>
        <dbReference type="EMBL" id="AEX62581.1"/>
    </source>
</evidence>
<gene>
    <name evidence="1" type="ORF">mv_R376</name>
</gene>
<protein>
    <submittedName>
        <fullName evidence="1">Uncharacterized protein</fullName>
    </submittedName>
</protein>
<sequence length="27" mass="3367">MKKLVWNNAKIYTPQIIKQRTYFIKKI</sequence>
<dbReference type="EMBL" id="JN885997">
    <property type="protein sequence ID" value="AEX62581.1"/>
    <property type="molecule type" value="Genomic_DNA"/>
</dbReference>
<reference evidence="1" key="1">
    <citation type="submission" date="2011-10" db="EMBL/GenBank/DDBJ databases">
        <title>Provirophages and transpovirons: unique mobilome of giant viruses.</title>
        <authorList>
            <person name="Desnues C."/>
            <person name="LaScola B."/>
            <person name="Yutin N."/>
            <person name="Fournous G."/>
            <person name="Koonin E."/>
            <person name="Raoult D."/>
        </authorList>
    </citation>
    <scope>NUCLEOTIDE SEQUENCE</scope>
    <source>
        <strain evidence="1">Mv13-mv</strain>
    </source>
</reference>
<accession>H2EDV8</accession>